<keyword evidence="2" id="KW-1185">Reference proteome</keyword>
<dbReference type="InterPro" id="IPR029063">
    <property type="entry name" value="SAM-dependent_MTases_sf"/>
</dbReference>
<comment type="caution">
    <text evidence="1">The sequence shown here is derived from an EMBL/GenBank/DDBJ whole genome shotgun (WGS) entry which is preliminary data.</text>
</comment>
<name>A0A8J2SBG8_9STRA</name>
<evidence type="ECO:0008006" key="3">
    <source>
        <dbReference type="Google" id="ProtNLM"/>
    </source>
</evidence>
<dbReference type="PANTHER" id="PTHR14614:SF10">
    <property type="entry name" value="PROTEIN N-TERMINAL AND LYSINE N-METHYLTRANSFERASE EFM7"/>
    <property type="match status" value="1"/>
</dbReference>
<organism evidence="1 2">
    <name type="scientific">Pelagomonas calceolata</name>
    <dbReference type="NCBI Taxonomy" id="35677"/>
    <lineage>
        <taxon>Eukaryota</taxon>
        <taxon>Sar</taxon>
        <taxon>Stramenopiles</taxon>
        <taxon>Ochrophyta</taxon>
        <taxon>Pelagophyceae</taxon>
        <taxon>Pelagomonadales</taxon>
        <taxon>Pelagomonadaceae</taxon>
        <taxon>Pelagomonas</taxon>
    </lineage>
</organism>
<evidence type="ECO:0000313" key="2">
    <source>
        <dbReference type="Proteomes" id="UP000789595"/>
    </source>
</evidence>
<dbReference type="OrthoDB" id="443981at2759"/>
<dbReference type="Gene3D" id="3.40.50.150">
    <property type="entry name" value="Vaccinia Virus protein VP39"/>
    <property type="match status" value="1"/>
</dbReference>
<dbReference type="SUPFAM" id="SSF53335">
    <property type="entry name" value="S-adenosyl-L-methionine-dependent methyltransferases"/>
    <property type="match status" value="1"/>
</dbReference>
<gene>
    <name evidence="1" type="ORF">PECAL_1P07870</name>
</gene>
<accession>A0A8J2SBG8</accession>
<evidence type="ECO:0000313" key="1">
    <source>
        <dbReference type="EMBL" id="CAH0364426.1"/>
    </source>
</evidence>
<sequence>MSALQAAVCPDGLEAIVGADDAKWLTNEARKAKERVERYDGADGAAALFDEEDASDGGCEGGDGWMEWLDLFFVASAVQWPPAPYLKYHSSIGAIGHGDVVWAAGEELARRILAHEAPFEAVGMGTRVLEMGAGCGLPSLAAAHGGADVVATDAPVAGGIVALAATARRMGPTFDGRLRVRRLDWGDAAREGPFDVVLMADIIYAPSAHEKLLDTLRGVFEANPKAVAVVAFCLHGNAPDDKVMAFFDRARERGLTATEVDVVQRGASESMRGVIMATDPKRARVHTWVLRLS</sequence>
<dbReference type="EMBL" id="CAKKNE010000001">
    <property type="protein sequence ID" value="CAH0364426.1"/>
    <property type="molecule type" value="Genomic_DNA"/>
</dbReference>
<proteinExistence type="predicted"/>
<dbReference type="InterPro" id="IPR019410">
    <property type="entry name" value="Methyltransf_16"/>
</dbReference>
<dbReference type="Pfam" id="PF10294">
    <property type="entry name" value="Methyltransf_16"/>
    <property type="match status" value="1"/>
</dbReference>
<dbReference type="GO" id="GO:0005737">
    <property type="term" value="C:cytoplasm"/>
    <property type="evidence" value="ECO:0007669"/>
    <property type="project" value="TreeGrafter"/>
</dbReference>
<reference evidence="1" key="1">
    <citation type="submission" date="2021-11" db="EMBL/GenBank/DDBJ databases">
        <authorList>
            <consortium name="Genoscope - CEA"/>
            <person name="William W."/>
        </authorList>
    </citation>
    <scope>NUCLEOTIDE SEQUENCE</scope>
</reference>
<protein>
    <recommendedName>
        <fullName evidence="3">Calmodulin-lysine N-methyltransferase</fullName>
    </recommendedName>
</protein>
<dbReference type="Proteomes" id="UP000789595">
    <property type="component" value="Unassembled WGS sequence"/>
</dbReference>
<dbReference type="PANTHER" id="PTHR14614">
    <property type="entry name" value="HEPATOCELLULAR CARCINOMA-ASSOCIATED ANTIGEN"/>
    <property type="match status" value="1"/>
</dbReference>
<dbReference type="AlphaFoldDB" id="A0A8J2SBG8"/>